<feature type="transmembrane region" description="Helical" evidence="6">
    <location>
        <begin position="276"/>
        <end position="298"/>
    </location>
</feature>
<dbReference type="InterPro" id="IPR020846">
    <property type="entry name" value="MFS_dom"/>
</dbReference>
<dbReference type="PROSITE" id="PS50850">
    <property type="entry name" value="MFS"/>
    <property type="match status" value="1"/>
</dbReference>
<sequence length="433" mass="44417">MTSTAQTQPDPTPTGPAPVDLADRAPARSAEARVQPVLTRATTLILAATTGAIAANLYYAQPLLATIAATLDISTGTVATVVTATQLAFAAGLVLVLPLGDIVERRRLLTGLLVLDAVGLVGFAVAPSLPVLLISCALMGVGNIAAQVLVPAAASLAGDAQRGRVVGTVITGLLIGMLAARTVAGVVSQLVGWRPLFLGAAVLMLLLTLVVRRVLPATGPVADRPTYLDTLRSTARLYRQLPLLRVRAAFGALGFAAFSLFWSTAALLLGGGRYSFGPAAIGGFALLGIAGAVAANAVGRLRDHVHPLPTLVAVLVIAGAFGVLLAAPHVLACMVVGIVVLDIGVQGLHVLNQRTIYELEPAARTRVNSVYMTFYFLGGSLGSAAGSLAWERAGWTGVCVTGLVISALAVVLWTATARRSPRSILKEVSCPAS</sequence>
<dbReference type="PANTHER" id="PTHR42910:SF1">
    <property type="entry name" value="MAJOR FACILITATOR SUPERFAMILY (MFS) PROFILE DOMAIN-CONTAINING PROTEIN"/>
    <property type="match status" value="1"/>
</dbReference>
<dbReference type="SUPFAM" id="SSF103473">
    <property type="entry name" value="MFS general substrate transporter"/>
    <property type="match status" value="1"/>
</dbReference>
<organism evidence="9 11">
    <name type="scientific">Modestobacter muralis</name>
    <dbReference type="NCBI Taxonomy" id="1608614"/>
    <lineage>
        <taxon>Bacteria</taxon>
        <taxon>Bacillati</taxon>
        <taxon>Actinomycetota</taxon>
        <taxon>Actinomycetes</taxon>
        <taxon>Geodermatophilales</taxon>
        <taxon>Geodermatophilaceae</taxon>
        <taxon>Modestobacter</taxon>
    </lineage>
</organism>
<feature type="transmembrane region" description="Helical" evidence="6">
    <location>
        <begin position="395"/>
        <end position="416"/>
    </location>
</feature>
<evidence type="ECO:0000313" key="8">
    <source>
        <dbReference type="EMBL" id="NEK96374.1"/>
    </source>
</evidence>
<name>A0A6P0HFN1_9ACTN</name>
<reference evidence="8 10" key="1">
    <citation type="submission" date="2020-01" db="EMBL/GenBank/DDBJ databases">
        <title>the WGS Modestobacter muralis CPCC 204518.</title>
        <authorList>
            <person name="Jiang Z."/>
        </authorList>
    </citation>
    <scope>NUCLEOTIDE SEQUENCE [LARGE SCALE GENOMIC DNA]</scope>
    <source>
        <strain evidence="8 10">DSM 100205</strain>
    </source>
</reference>
<evidence type="ECO:0000256" key="5">
    <source>
        <dbReference type="SAM" id="MobiDB-lite"/>
    </source>
</evidence>
<proteinExistence type="predicted"/>
<dbReference type="Proteomes" id="UP000471152">
    <property type="component" value="Unassembled WGS sequence"/>
</dbReference>
<dbReference type="PANTHER" id="PTHR42910">
    <property type="entry name" value="TRANSPORTER SCO4007-RELATED"/>
    <property type="match status" value="1"/>
</dbReference>
<dbReference type="Pfam" id="PF07690">
    <property type="entry name" value="MFS_1"/>
    <property type="match status" value="1"/>
</dbReference>
<dbReference type="AlphaFoldDB" id="A0A6P0HFN1"/>
<comment type="subcellular location">
    <subcellularLocation>
        <location evidence="1">Cell membrane</location>
        <topology evidence="1">Multi-pass membrane protein</topology>
    </subcellularLocation>
</comment>
<keyword evidence="10" id="KW-1185">Reference proteome</keyword>
<feature type="transmembrane region" description="Helical" evidence="6">
    <location>
        <begin position="73"/>
        <end position="96"/>
    </location>
</feature>
<keyword evidence="2 6" id="KW-0812">Transmembrane</keyword>
<feature type="transmembrane region" description="Helical" evidence="6">
    <location>
        <begin position="37"/>
        <end position="61"/>
    </location>
</feature>
<evidence type="ECO:0000256" key="1">
    <source>
        <dbReference type="ARBA" id="ARBA00004651"/>
    </source>
</evidence>
<feature type="transmembrane region" description="Helical" evidence="6">
    <location>
        <begin position="372"/>
        <end position="389"/>
    </location>
</feature>
<dbReference type="CDD" id="cd17324">
    <property type="entry name" value="MFS_NepI_like"/>
    <property type="match status" value="1"/>
</dbReference>
<evidence type="ECO:0000313" key="11">
    <source>
        <dbReference type="Proteomes" id="UP000471152"/>
    </source>
</evidence>
<dbReference type="RefSeq" id="WP_163613071.1">
    <property type="nucleotide sequence ID" value="NZ_JAAGWB010000066.1"/>
</dbReference>
<feature type="transmembrane region" description="Helical" evidence="6">
    <location>
        <begin position="165"/>
        <end position="184"/>
    </location>
</feature>
<dbReference type="EMBL" id="JAAGWH010000063">
    <property type="protein sequence ID" value="NEK96374.1"/>
    <property type="molecule type" value="Genomic_DNA"/>
</dbReference>
<evidence type="ECO:0000256" key="6">
    <source>
        <dbReference type="SAM" id="Phobius"/>
    </source>
</evidence>
<feature type="transmembrane region" description="Helical" evidence="6">
    <location>
        <begin position="196"/>
        <end position="215"/>
    </location>
</feature>
<evidence type="ECO:0000256" key="2">
    <source>
        <dbReference type="ARBA" id="ARBA00022692"/>
    </source>
</evidence>
<keyword evidence="4 6" id="KW-0472">Membrane</keyword>
<feature type="transmembrane region" description="Helical" evidence="6">
    <location>
        <begin position="248"/>
        <end position="270"/>
    </location>
</feature>
<evidence type="ECO:0000256" key="4">
    <source>
        <dbReference type="ARBA" id="ARBA00023136"/>
    </source>
</evidence>
<dbReference type="EMBL" id="JAAGWB010000066">
    <property type="protein sequence ID" value="NEN53274.1"/>
    <property type="molecule type" value="Genomic_DNA"/>
</dbReference>
<keyword evidence="3 6" id="KW-1133">Transmembrane helix</keyword>
<feature type="transmembrane region" description="Helical" evidence="6">
    <location>
        <begin position="305"/>
        <end position="323"/>
    </location>
</feature>
<feature type="region of interest" description="Disordered" evidence="5">
    <location>
        <begin position="1"/>
        <end position="21"/>
    </location>
</feature>
<evidence type="ECO:0000313" key="9">
    <source>
        <dbReference type="EMBL" id="NEN53274.1"/>
    </source>
</evidence>
<protein>
    <submittedName>
        <fullName evidence="9">MFS transporter</fullName>
    </submittedName>
</protein>
<evidence type="ECO:0000313" key="10">
    <source>
        <dbReference type="Proteomes" id="UP000468828"/>
    </source>
</evidence>
<feature type="domain" description="Major facilitator superfamily (MFS) profile" evidence="7">
    <location>
        <begin position="40"/>
        <end position="424"/>
    </location>
</feature>
<dbReference type="InterPro" id="IPR011701">
    <property type="entry name" value="MFS"/>
</dbReference>
<dbReference type="InterPro" id="IPR036259">
    <property type="entry name" value="MFS_trans_sf"/>
</dbReference>
<feature type="transmembrane region" description="Helical" evidence="6">
    <location>
        <begin position="108"/>
        <end position="126"/>
    </location>
</feature>
<feature type="transmembrane region" description="Helical" evidence="6">
    <location>
        <begin position="329"/>
        <end position="351"/>
    </location>
</feature>
<dbReference type="GO" id="GO:0022857">
    <property type="term" value="F:transmembrane transporter activity"/>
    <property type="evidence" value="ECO:0007669"/>
    <property type="project" value="InterPro"/>
</dbReference>
<accession>A0A6P0HFN1</accession>
<evidence type="ECO:0000256" key="3">
    <source>
        <dbReference type="ARBA" id="ARBA00022989"/>
    </source>
</evidence>
<feature type="transmembrane region" description="Helical" evidence="6">
    <location>
        <begin position="132"/>
        <end position="153"/>
    </location>
</feature>
<gene>
    <name evidence="9" type="ORF">G3R41_20430</name>
    <name evidence="8" type="ORF">GCU67_19715</name>
</gene>
<dbReference type="GO" id="GO:0005886">
    <property type="term" value="C:plasma membrane"/>
    <property type="evidence" value="ECO:0007669"/>
    <property type="project" value="UniProtKB-SubCell"/>
</dbReference>
<comment type="caution">
    <text evidence="9">The sequence shown here is derived from an EMBL/GenBank/DDBJ whole genome shotgun (WGS) entry which is preliminary data.</text>
</comment>
<evidence type="ECO:0000259" key="7">
    <source>
        <dbReference type="PROSITE" id="PS50850"/>
    </source>
</evidence>
<dbReference type="Gene3D" id="1.20.1250.20">
    <property type="entry name" value="MFS general substrate transporter like domains"/>
    <property type="match status" value="1"/>
</dbReference>
<dbReference type="Proteomes" id="UP000468828">
    <property type="component" value="Unassembled WGS sequence"/>
</dbReference>
<reference evidence="9 11" key="2">
    <citation type="submission" date="2020-02" db="EMBL/GenBank/DDBJ databases">
        <title>The WGS of Modestobacter muralis DSM 100205.</title>
        <authorList>
            <person name="Jiang Z."/>
        </authorList>
    </citation>
    <scope>NUCLEOTIDE SEQUENCE [LARGE SCALE GENOMIC DNA]</scope>
    <source>
        <strain evidence="9 11">DSM 100205</strain>
    </source>
</reference>